<dbReference type="OrthoDB" id="9799038at2"/>
<proteinExistence type="predicted"/>
<dbReference type="Proteomes" id="UP000280696">
    <property type="component" value="Unassembled WGS sequence"/>
</dbReference>
<accession>A0A3A9AHG7</accession>
<dbReference type="RefSeq" id="WP_120469771.1">
    <property type="nucleotide sequence ID" value="NZ_RAYQ01000011.1"/>
</dbReference>
<dbReference type="GO" id="GO:0003677">
    <property type="term" value="F:DNA binding"/>
    <property type="evidence" value="ECO:0007669"/>
    <property type="project" value="UniProtKB-KW"/>
</dbReference>
<dbReference type="Pfam" id="PF12728">
    <property type="entry name" value="HTH_17"/>
    <property type="match status" value="1"/>
</dbReference>
<gene>
    <name evidence="2" type="ORF">D7V94_11175</name>
</gene>
<organism evidence="2 3">
    <name type="scientific">Parablautia intestinalis</name>
    <dbReference type="NCBI Taxonomy" id="2320100"/>
    <lineage>
        <taxon>Bacteria</taxon>
        <taxon>Bacillati</taxon>
        <taxon>Bacillota</taxon>
        <taxon>Clostridia</taxon>
        <taxon>Lachnospirales</taxon>
        <taxon>Lachnospiraceae</taxon>
        <taxon>Parablautia</taxon>
    </lineage>
</organism>
<sequence>MFEYMTAQEASERWDISVRRVQRLCKERRIEGVININRVWLIPKTAKKPADGRYKENKKHDGVD</sequence>
<evidence type="ECO:0000313" key="2">
    <source>
        <dbReference type="EMBL" id="RKI91070.1"/>
    </source>
</evidence>
<comment type="caution">
    <text evidence="2">The sequence shown here is derived from an EMBL/GenBank/DDBJ whole genome shotgun (WGS) entry which is preliminary data.</text>
</comment>
<keyword evidence="2" id="KW-0238">DNA-binding</keyword>
<feature type="domain" description="Helix-turn-helix" evidence="1">
    <location>
        <begin position="4"/>
        <end position="45"/>
    </location>
</feature>
<dbReference type="InterPro" id="IPR041657">
    <property type="entry name" value="HTH_17"/>
</dbReference>
<name>A0A3A9AHG7_9FIRM</name>
<reference evidence="2 3" key="1">
    <citation type="submission" date="2018-09" db="EMBL/GenBank/DDBJ databases">
        <title>Murine metabolic-syndrome-specific gut microbial biobank.</title>
        <authorList>
            <person name="Liu C."/>
        </authorList>
    </citation>
    <scope>NUCLEOTIDE SEQUENCE [LARGE SCALE GENOMIC DNA]</scope>
    <source>
        <strain evidence="2 3">0.1xD8-82</strain>
    </source>
</reference>
<protein>
    <submittedName>
        <fullName evidence="2">DNA-binding protein</fullName>
    </submittedName>
</protein>
<evidence type="ECO:0000313" key="3">
    <source>
        <dbReference type="Proteomes" id="UP000280696"/>
    </source>
</evidence>
<evidence type="ECO:0000259" key="1">
    <source>
        <dbReference type="Pfam" id="PF12728"/>
    </source>
</evidence>
<keyword evidence="3" id="KW-1185">Reference proteome</keyword>
<dbReference type="AlphaFoldDB" id="A0A3A9AHG7"/>
<dbReference type="EMBL" id="RAYQ01000011">
    <property type="protein sequence ID" value="RKI91070.1"/>
    <property type="molecule type" value="Genomic_DNA"/>
</dbReference>